<reference evidence="1" key="2">
    <citation type="submission" date="2022-06" db="UniProtKB">
        <authorList>
            <consortium name="EnsemblMetazoa"/>
        </authorList>
    </citation>
    <scope>IDENTIFICATION</scope>
    <source>
        <strain evidence="1">DF5081</strain>
    </source>
</reference>
<evidence type="ECO:0000313" key="2">
    <source>
        <dbReference type="Proteomes" id="UP000005237"/>
    </source>
</evidence>
<protein>
    <submittedName>
        <fullName evidence="1">Uncharacterized protein</fullName>
    </submittedName>
</protein>
<proteinExistence type="predicted"/>
<dbReference type="Proteomes" id="UP000005237">
    <property type="component" value="Unassembled WGS sequence"/>
</dbReference>
<dbReference type="PANTHER" id="PTHR10974:SF5">
    <property type="entry name" value="SULFATASE DOMAIN-CONTAINING PROTEIN"/>
    <property type="match status" value="1"/>
</dbReference>
<dbReference type="AlphaFoldDB" id="A0A8R1DM69"/>
<reference evidence="2" key="1">
    <citation type="submission" date="2010-08" db="EMBL/GenBank/DDBJ databases">
        <authorList>
            <consortium name="Caenorhabditis japonica Sequencing Consortium"/>
            <person name="Wilson R.K."/>
        </authorList>
    </citation>
    <scope>NUCLEOTIDE SEQUENCE [LARGE SCALE GENOMIC DNA]</scope>
    <source>
        <strain evidence="2">DF5081</strain>
    </source>
</reference>
<dbReference type="Pfam" id="PF02995">
    <property type="entry name" value="DUF229"/>
    <property type="match status" value="1"/>
</dbReference>
<dbReference type="InterPro" id="IPR004245">
    <property type="entry name" value="DUF229"/>
</dbReference>
<dbReference type="EnsemblMetazoa" id="CJA06616b.1">
    <property type="protein sequence ID" value="CJA06616b.1"/>
    <property type="gene ID" value="WBGene00125820"/>
</dbReference>
<accession>A0A8R1DM69</accession>
<sequence>MHNPYLSISIPKHLRSNHTIMETLRQNSQQLQTHFDTRATMLDILKFQPNSSFSDLHTIEIPNERGHSFLRRQPSFPRTCGRLPIPSEYCICRMKRVPIIDKQIQNRYGHKLIDYINKKLKEEGFSSKCENFEFRQ</sequence>
<keyword evidence="2" id="KW-1185">Reference proteome</keyword>
<dbReference type="PANTHER" id="PTHR10974">
    <property type="entry name" value="FI08016P-RELATED"/>
    <property type="match status" value="1"/>
</dbReference>
<name>A0A8R1DM69_CAEJA</name>
<evidence type="ECO:0000313" key="1">
    <source>
        <dbReference type="EnsemblMetazoa" id="CJA06616b.1"/>
    </source>
</evidence>
<dbReference type="GO" id="GO:0005615">
    <property type="term" value="C:extracellular space"/>
    <property type="evidence" value="ECO:0007669"/>
    <property type="project" value="TreeGrafter"/>
</dbReference>
<organism evidence="1 2">
    <name type="scientific">Caenorhabditis japonica</name>
    <dbReference type="NCBI Taxonomy" id="281687"/>
    <lineage>
        <taxon>Eukaryota</taxon>
        <taxon>Metazoa</taxon>
        <taxon>Ecdysozoa</taxon>
        <taxon>Nematoda</taxon>
        <taxon>Chromadorea</taxon>
        <taxon>Rhabditida</taxon>
        <taxon>Rhabditina</taxon>
        <taxon>Rhabditomorpha</taxon>
        <taxon>Rhabditoidea</taxon>
        <taxon>Rhabditidae</taxon>
        <taxon>Peloderinae</taxon>
        <taxon>Caenorhabditis</taxon>
    </lineage>
</organism>